<feature type="non-terminal residue" evidence="1">
    <location>
        <position position="33"/>
    </location>
</feature>
<reference evidence="1" key="1">
    <citation type="journal article" date="2014" name="Front. Microbiol.">
        <title>High frequency of phylogenetically diverse reductive dehalogenase-homologous genes in deep subseafloor sedimentary metagenomes.</title>
        <authorList>
            <person name="Kawai M."/>
            <person name="Futagami T."/>
            <person name="Toyoda A."/>
            <person name="Takaki Y."/>
            <person name="Nishi S."/>
            <person name="Hori S."/>
            <person name="Arai W."/>
            <person name="Tsubouchi T."/>
            <person name="Morono Y."/>
            <person name="Uchiyama I."/>
            <person name="Ito T."/>
            <person name="Fujiyama A."/>
            <person name="Inagaki F."/>
            <person name="Takami H."/>
        </authorList>
    </citation>
    <scope>NUCLEOTIDE SEQUENCE</scope>
    <source>
        <strain evidence="1">Expedition CK06-06</strain>
    </source>
</reference>
<dbReference type="EMBL" id="BARU01049098">
    <property type="protein sequence ID" value="GAH90840.1"/>
    <property type="molecule type" value="Genomic_DNA"/>
</dbReference>
<dbReference type="AlphaFoldDB" id="X1KB33"/>
<proteinExistence type="predicted"/>
<comment type="caution">
    <text evidence="1">The sequence shown here is derived from an EMBL/GenBank/DDBJ whole genome shotgun (WGS) entry which is preliminary data.</text>
</comment>
<evidence type="ECO:0000313" key="1">
    <source>
        <dbReference type="EMBL" id="GAH90840.1"/>
    </source>
</evidence>
<name>X1KB33_9ZZZZ</name>
<sequence>MAKLTALPSLDIIRGFKGTLDFYIRRGVPCVRK</sequence>
<organism evidence="1">
    <name type="scientific">marine sediment metagenome</name>
    <dbReference type="NCBI Taxonomy" id="412755"/>
    <lineage>
        <taxon>unclassified sequences</taxon>
        <taxon>metagenomes</taxon>
        <taxon>ecological metagenomes</taxon>
    </lineage>
</organism>
<accession>X1KB33</accession>
<gene>
    <name evidence="1" type="ORF">S03H2_72529</name>
</gene>
<protein>
    <submittedName>
        <fullName evidence="1">Uncharacterized protein</fullName>
    </submittedName>
</protein>